<keyword evidence="5 8" id="KW-1133">Transmembrane helix</keyword>
<keyword evidence="3" id="KW-1003">Cell membrane</keyword>
<evidence type="ECO:0000313" key="10">
    <source>
        <dbReference type="Proteomes" id="UP001152798"/>
    </source>
</evidence>
<evidence type="ECO:0000256" key="3">
    <source>
        <dbReference type="ARBA" id="ARBA00022475"/>
    </source>
</evidence>
<evidence type="ECO:0000256" key="4">
    <source>
        <dbReference type="ARBA" id="ARBA00022692"/>
    </source>
</evidence>
<keyword evidence="6 8" id="KW-0472">Membrane</keyword>
<dbReference type="InterPro" id="IPR002159">
    <property type="entry name" value="CD36_fam"/>
</dbReference>
<dbReference type="GO" id="GO:0005044">
    <property type="term" value="F:scavenger receptor activity"/>
    <property type="evidence" value="ECO:0007669"/>
    <property type="project" value="TreeGrafter"/>
</dbReference>
<sequence>MTKPRAGRARSAQRVWSAPAGGMEAMEKVNIKFHENGTVSFQHNKVLRFVPDMSVRRDSKLIVPNIPLLTLTSKSASLPHIMRIALSMGLKTLYKGHEFTTVTADELLFGYEEQLINLAHRFYPRGKRPPAKMGLLIGRNTSIMNDVETIFTGHTDMKDFGLLSKLNGQDNLPYWESEPCNSIRASEDAPIYSSLPHYYGVNNPEITDVVEGLKPIKEKHEPYIKLQQKIGVPLEVLIRIQLNIKVTQSNLTPTKKFPSMYFPIMWVEEGAEELPDYLIRWIYLCTTLTPWLVPVCSYGIIAFGALMLLSIFFRAYRKVVFTRDNIERGKRKILRRGSSFFVNGQHRLLIIRDSYTLLQNQPEIAETSLNPDPEIS</sequence>
<comment type="similarity">
    <text evidence="2">Belongs to the CD36 family.</text>
</comment>
<keyword evidence="7" id="KW-0325">Glycoprotein</keyword>
<keyword evidence="4 8" id="KW-0812">Transmembrane</keyword>
<evidence type="ECO:0008006" key="11">
    <source>
        <dbReference type="Google" id="ProtNLM"/>
    </source>
</evidence>
<dbReference type="OrthoDB" id="18585at2759"/>
<dbReference type="Proteomes" id="UP001152798">
    <property type="component" value="Chromosome 1"/>
</dbReference>
<dbReference type="PANTHER" id="PTHR11923:SF88">
    <property type="entry name" value="DEBRIS BUSTER, ISOFORM D"/>
    <property type="match status" value="1"/>
</dbReference>
<dbReference type="EMBL" id="OV725077">
    <property type="protein sequence ID" value="CAH1390871.1"/>
    <property type="molecule type" value="Genomic_DNA"/>
</dbReference>
<dbReference type="GO" id="GO:0005737">
    <property type="term" value="C:cytoplasm"/>
    <property type="evidence" value="ECO:0007669"/>
    <property type="project" value="TreeGrafter"/>
</dbReference>
<dbReference type="PRINTS" id="PR01609">
    <property type="entry name" value="CD36FAMILY"/>
</dbReference>
<dbReference type="PANTHER" id="PTHR11923">
    <property type="entry name" value="SCAVENGER RECEPTOR CLASS B TYPE-1 SR-B1"/>
    <property type="match status" value="1"/>
</dbReference>
<accession>A0A9P0H103</accession>
<organism evidence="9 10">
    <name type="scientific">Nezara viridula</name>
    <name type="common">Southern green stink bug</name>
    <name type="synonym">Cimex viridulus</name>
    <dbReference type="NCBI Taxonomy" id="85310"/>
    <lineage>
        <taxon>Eukaryota</taxon>
        <taxon>Metazoa</taxon>
        <taxon>Ecdysozoa</taxon>
        <taxon>Arthropoda</taxon>
        <taxon>Hexapoda</taxon>
        <taxon>Insecta</taxon>
        <taxon>Pterygota</taxon>
        <taxon>Neoptera</taxon>
        <taxon>Paraneoptera</taxon>
        <taxon>Hemiptera</taxon>
        <taxon>Heteroptera</taxon>
        <taxon>Panheteroptera</taxon>
        <taxon>Pentatomomorpha</taxon>
        <taxon>Pentatomoidea</taxon>
        <taxon>Pentatomidae</taxon>
        <taxon>Pentatominae</taxon>
        <taxon>Nezara</taxon>
    </lineage>
</organism>
<comment type="subcellular location">
    <subcellularLocation>
        <location evidence="1">Cell membrane</location>
    </subcellularLocation>
</comment>
<feature type="transmembrane region" description="Helical" evidence="8">
    <location>
        <begin position="291"/>
        <end position="313"/>
    </location>
</feature>
<evidence type="ECO:0000256" key="5">
    <source>
        <dbReference type="ARBA" id="ARBA00022989"/>
    </source>
</evidence>
<keyword evidence="10" id="KW-1185">Reference proteome</keyword>
<dbReference type="GO" id="GO:0005886">
    <property type="term" value="C:plasma membrane"/>
    <property type="evidence" value="ECO:0007669"/>
    <property type="project" value="UniProtKB-SubCell"/>
</dbReference>
<dbReference type="Pfam" id="PF01130">
    <property type="entry name" value="CD36"/>
    <property type="match status" value="1"/>
</dbReference>
<evidence type="ECO:0000256" key="6">
    <source>
        <dbReference type="ARBA" id="ARBA00023136"/>
    </source>
</evidence>
<protein>
    <recommendedName>
        <fullName evidence="11">Scavenger receptor class B member 1</fullName>
    </recommendedName>
</protein>
<reference evidence="9" key="1">
    <citation type="submission" date="2022-01" db="EMBL/GenBank/DDBJ databases">
        <authorList>
            <person name="King R."/>
        </authorList>
    </citation>
    <scope>NUCLEOTIDE SEQUENCE</scope>
</reference>
<name>A0A9P0H103_NEZVI</name>
<proteinExistence type="inferred from homology"/>
<evidence type="ECO:0000313" key="9">
    <source>
        <dbReference type="EMBL" id="CAH1390871.1"/>
    </source>
</evidence>
<evidence type="ECO:0000256" key="8">
    <source>
        <dbReference type="SAM" id="Phobius"/>
    </source>
</evidence>
<evidence type="ECO:0000256" key="1">
    <source>
        <dbReference type="ARBA" id="ARBA00004236"/>
    </source>
</evidence>
<dbReference type="AlphaFoldDB" id="A0A9P0H103"/>
<evidence type="ECO:0000256" key="2">
    <source>
        <dbReference type="ARBA" id="ARBA00010532"/>
    </source>
</evidence>
<gene>
    <name evidence="9" type="ORF">NEZAVI_LOCUS1991</name>
</gene>
<evidence type="ECO:0000256" key="7">
    <source>
        <dbReference type="ARBA" id="ARBA00023180"/>
    </source>
</evidence>